<evidence type="ECO:0000313" key="1">
    <source>
        <dbReference type="EMBL" id="KAF5825782.1"/>
    </source>
</evidence>
<protein>
    <submittedName>
        <fullName evidence="1">Uncharacterized protein</fullName>
    </submittedName>
</protein>
<organism evidence="1 2">
    <name type="scientific">Dunaliella salina</name>
    <name type="common">Green alga</name>
    <name type="synonym">Protococcus salinus</name>
    <dbReference type="NCBI Taxonomy" id="3046"/>
    <lineage>
        <taxon>Eukaryota</taxon>
        <taxon>Viridiplantae</taxon>
        <taxon>Chlorophyta</taxon>
        <taxon>core chlorophytes</taxon>
        <taxon>Chlorophyceae</taxon>
        <taxon>CS clade</taxon>
        <taxon>Chlamydomonadales</taxon>
        <taxon>Dunaliellaceae</taxon>
        <taxon>Dunaliella</taxon>
    </lineage>
</organism>
<dbReference type="EMBL" id="MU072007">
    <property type="protein sequence ID" value="KAF5825782.1"/>
    <property type="molecule type" value="Genomic_DNA"/>
</dbReference>
<accession>A0ABQ7FTR4</accession>
<dbReference type="Proteomes" id="UP000815325">
    <property type="component" value="Unassembled WGS sequence"/>
</dbReference>
<sequence length="77" mass="8735">MRQLNLLWSDPNLWKSCSVEILARLPECIQRSKQHKDMQKCSALQFATGIQRRTGNQLLDPIAICFLGLDPGVRAVL</sequence>
<evidence type="ECO:0000313" key="2">
    <source>
        <dbReference type="Proteomes" id="UP000815325"/>
    </source>
</evidence>
<proteinExistence type="predicted"/>
<reference evidence="1" key="1">
    <citation type="submission" date="2017-08" db="EMBL/GenBank/DDBJ databases">
        <authorList>
            <person name="Polle J.E."/>
            <person name="Barry K."/>
            <person name="Cushman J."/>
            <person name="Schmutz J."/>
            <person name="Tran D."/>
            <person name="Hathwaick L.T."/>
            <person name="Yim W.C."/>
            <person name="Jenkins J."/>
            <person name="Mckie-Krisberg Z.M."/>
            <person name="Prochnik S."/>
            <person name="Lindquist E."/>
            <person name="Dockter R.B."/>
            <person name="Adam C."/>
            <person name="Molina H."/>
            <person name="Bunkerborg J."/>
            <person name="Jin E."/>
            <person name="Buchheim M."/>
            <person name="Magnuson J."/>
        </authorList>
    </citation>
    <scope>NUCLEOTIDE SEQUENCE</scope>
    <source>
        <strain evidence="1">CCAP 19/18</strain>
    </source>
</reference>
<comment type="caution">
    <text evidence="1">The sequence shown here is derived from an EMBL/GenBank/DDBJ whole genome shotgun (WGS) entry which is preliminary data.</text>
</comment>
<keyword evidence="2" id="KW-1185">Reference proteome</keyword>
<gene>
    <name evidence="1" type="ORF">DUNSADRAFT_7000</name>
</gene>
<name>A0ABQ7FTR4_DUNSA</name>